<evidence type="ECO:0000259" key="5">
    <source>
        <dbReference type="Pfam" id="PF00669"/>
    </source>
</evidence>
<evidence type="ECO:0000256" key="2">
    <source>
        <dbReference type="ARBA" id="ARBA00004613"/>
    </source>
</evidence>
<evidence type="ECO:0000256" key="1">
    <source>
        <dbReference type="ARBA" id="ARBA00004365"/>
    </source>
</evidence>
<dbReference type="GO" id="GO:0005198">
    <property type="term" value="F:structural molecule activity"/>
    <property type="evidence" value="ECO:0007669"/>
    <property type="project" value="InterPro"/>
</dbReference>
<evidence type="ECO:0000256" key="4">
    <source>
        <dbReference type="ARBA" id="ARBA00023143"/>
    </source>
</evidence>
<proteinExistence type="inferred from homology"/>
<keyword evidence="4" id="KW-0975">Bacterial flagellum</keyword>
<dbReference type="GO" id="GO:0009288">
    <property type="term" value="C:bacterial-type flagellum"/>
    <property type="evidence" value="ECO:0007669"/>
    <property type="project" value="UniProtKB-SubCell"/>
</dbReference>
<dbReference type="Gene3D" id="1.20.1330.10">
    <property type="entry name" value="f41 fragment of flagellin, N-terminal domain"/>
    <property type="match status" value="1"/>
</dbReference>
<accession>A0A6L6J9C4</accession>
<reference evidence="6 7" key="1">
    <citation type="submission" date="2019-11" db="EMBL/GenBank/DDBJ databases">
        <authorList>
            <person name="Dong K."/>
        </authorList>
    </citation>
    <scope>NUCLEOTIDE SEQUENCE [LARGE SCALE GENOMIC DNA]</scope>
    <source>
        <strain evidence="6 7">NBRC 111993</strain>
    </source>
</reference>
<keyword evidence="6" id="KW-0969">Cilium</keyword>
<protein>
    <submittedName>
        <fullName evidence="6">Flagellar hook protein</fullName>
    </submittedName>
</protein>
<gene>
    <name evidence="6" type="ORF">GL286_10280</name>
</gene>
<evidence type="ECO:0000256" key="3">
    <source>
        <dbReference type="ARBA" id="ARBA00005709"/>
    </source>
</evidence>
<evidence type="ECO:0000313" key="7">
    <source>
        <dbReference type="Proteomes" id="UP000478183"/>
    </source>
</evidence>
<organism evidence="6 7">
    <name type="scientific">Paracoccus aestuariivivens</name>
    <dbReference type="NCBI Taxonomy" id="1820333"/>
    <lineage>
        <taxon>Bacteria</taxon>
        <taxon>Pseudomonadati</taxon>
        <taxon>Pseudomonadota</taxon>
        <taxon>Alphaproteobacteria</taxon>
        <taxon>Rhodobacterales</taxon>
        <taxon>Paracoccaceae</taxon>
        <taxon>Paracoccus</taxon>
    </lineage>
</organism>
<dbReference type="AlphaFoldDB" id="A0A6L6J9C4"/>
<comment type="caution">
    <text evidence="6">The sequence shown here is derived from an EMBL/GenBank/DDBJ whole genome shotgun (WGS) entry which is preliminary data.</text>
</comment>
<dbReference type="PANTHER" id="PTHR42792">
    <property type="entry name" value="FLAGELLIN"/>
    <property type="match status" value="1"/>
</dbReference>
<comment type="similarity">
    <text evidence="3">Belongs to the bacterial flagellin family.</text>
</comment>
<dbReference type="OrthoDB" id="7312911at2"/>
<dbReference type="GO" id="GO:0005576">
    <property type="term" value="C:extracellular region"/>
    <property type="evidence" value="ECO:0007669"/>
    <property type="project" value="UniProtKB-SubCell"/>
</dbReference>
<keyword evidence="6" id="KW-0282">Flagellum</keyword>
<dbReference type="RefSeq" id="WP_155095482.1">
    <property type="nucleotide sequence ID" value="NZ_WMIE01000005.1"/>
</dbReference>
<evidence type="ECO:0000313" key="6">
    <source>
        <dbReference type="EMBL" id="MTH78116.1"/>
    </source>
</evidence>
<keyword evidence="6" id="KW-0966">Cell projection</keyword>
<sequence>MTFNSISDLARSYQLRTTQTAMKSKLASISQEATTGLKSDIPLALGGDLGRISQIENRLTVLKNYSNNASEAKGVLEAMQTSLDTVHSIATETGTVLMSDALVSSPATLNVYLNKAPTDLETVITALNTSVGGRFVFSGSRTDQPALVGYDEIVQQISTAVGGATTPATILAGIDAFFDAPASGGGFSDQSFTGNDVGTSGIPVAPGKNIKPEITANSAELRTILKGFATMAYLAENPGLSFETQREISRAAGRMLVEGEMRLTDAQTTIGVKQEATEKAATANEAEKSALSVARNTLIASDPYEAATALSEIEANLETLYAVTARLSKLSLTDYL</sequence>
<dbReference type="InterPro" id="IPR001029">
    <property type="entry name" value="Flagellin_N"/>
</dbReference>
<keyword evidence="7" id="KW-1185">Reference proteome</keyword>
<dbReference type="Pfam" id="PF00669">
    <property type="entry name" value="Flagellin_N"/>
    <property type="match status" value="1"/>
</dbReference>
<dbReference type="InterPro" id="IPR001492">
    <property type="entry name" value="Flagellin"/>
</dbReference>
<dbReference type="PANTHER" id="PTHR42792:SF1">
    <property type="entry name" value="FLAGELLAR HOOK-ASSOCIATED PROTEIN 3"/>
    <property type="match status" value="1"/>
</dbReference>
<dbReference type="EMBL" id="WMIE01000005">
    <property type="protein sequence ID" value="MTH78116.1"/>
    <property type="molecule type" value="Genomic_DNA"/>
</dbReference>
<comment type="subcellular location">
    <subcellularLocation>
        <location evidence="1">Bacterial flagellum</location>
    </subcellularLocation>
    <subcellularLocation>
        <location evidence="2">Secreted</location>
    </subcellularLocation>
</comment>
<name>A0A6L6J9C4_9RHOB</name>
<dbReference type="SUPFAM" id="SSF64518">
    <property type="entry name" value="Phase 1 flagellin"/>
    <property type="match status" value="1"/>
</dbReference>
<dbReference type="Proteomes" id="UP000478183">
    <property type="component" value="Unassembled WGS sequence"/>
</dbReference>
<feature type="domain" description="Flagellin N-terminal" evidence="5">
    <location>
        <begin position="6"/>
        <end position="142"/>
    </location>
</feature>